<gene>
    <name evidence="4" type="ORF">DEACI_0040</name>
    <name evidence="3" type="ORF">DEACI_3919</name>
</gene>
<protein>
    <submittedName>
        <fullName evidence="4">DUF218 domain containing protein</fullName>
    </submittedName>
    <submittedName>
        <fullName evidence="3">Rossmann-like alpha/beta/alpha sandwich fold</fullName>
    </submittedName>
</protein>
<dbReference type="KEGG" id="aacx:DEACI_3919"/>
<dbReference type="Proteomes" id="UP001071230">
    <property type="component" value="Unassembled WGS sequence"/>
</dbReference>
<keyword evidence="1" id="KW-0812">Transmembrane</keyword>
<name>A0A8S0XD39_9FIRM</name>
<dbReference type="InterPro" id="IPR003848">
    <property type="entry name" value="DUF218"/>
</dbReference>
<sequence length="254" mass="27797">MFLDLLKSAYNFLLPPGIFIVVLLLLAWWLRRRERVAAVILLVTAAVVYASSTDALSSLLLRSLERQYSPPSVLSGDVIIVLGGGATADTPDVDGAGSLSGSSMNRVVTAVRLYKKTGLPILMSSGQVFADDGNEGRIAKRVMLSLGVPDSKIFLDDRSRTTTENALDSKKILEHNHFTRPILVTSAFHMPRAVDNFVKIGIAVQPYPCDYRVSIVQPIYLFRFVPTAAGLNQTAIALKEYLGILALYLLPFRS</sequence>
<dbReference type="GO" id="GO:0005886">
    <property type="term" value="C:plasma membrane"/>
    <property type="evidence" value="ECO:0007669"/>
    <property type="project" value="TreeGrafter"/>
</dbReference>
<organism evidence="3">
    <name type="scientific">Acididesulfobacillus acetoxydans</name>
    <dbReference type="NCBI Taxonomy" id="1561005"/>
    <lineage>
        <taxon>Bacteria</taxon>
        <taxon>Bacillati</taxon>
        <taxon>Bacillota</taxon>
        <taxon>Clostridia</taxon>
        <taxon>Eubacteriales</taxon>
        <taxon>Peptococcaceae</taxon>
        <taxon>Acididesulfobacillus</taxon>
    </lineage>
</organism>
<dbReference type="Pfam" id="PF02698">
    <property type="entry name" value="DUF218"/>
    <property type="match status" value="1"/>
</dbReference>
<dbReference type="InterPro" id="IPR051599">
    <property type="entry name" value="Cell_Envelope_Assoc"/>
</dbReference>
<dbReference type="InterPro" id="IPR014729">
    <property type="entry name" value="Rossmann-like_a/b/a_fold"/>
</dbReference>
<dbReference type="RefSeq" id="WP_240986360.1">
    <property type="nucleotide sequence ID" value="NZ_CDGJ01000002.1"/>
</dbReference>
<dbReference type="EMBL" id="CDGJ01000002">
    <property type="protein sequence ID" value="CEJ05666.1"/>
    <property type="molecule type" value="Genomic_DNA"/>
</dbReference>
<evidence type="ECO:0000259" key="2">
    <source>
        <dbReference type="Pfam" id="PF02698"/>
    </source>
</evidence>
<dbReference type="GO" id="GO:0000270">
    <property type="term" value="P:peptidoglycan metabolic process"/>
    <property type="evidence" value="ECO:0007669"/>
    <property type="project" value="TreeGrafter"/>
</dbReference>
<proteinExistence type="predicted"/>
<dbReference type="PANTHER" id="PTHR30336">
    <property type="entry name" value="INNER MEMBRANE PROTEIN, PROBABLE PERMEASE"/>
    <property type="match status" value="1"/>
</dbReference>
<evidence type="ECO:0000313" key="5">
    <source>
        <dbReference type="Proteomes" id="UP001071230"/>
    </source>
</evidence>
<dbReference type="Gene3D" id="3.40.50.620">
    <property type="entry name" value="HUPs"/>
    <property type="match status" value="1"/>
</dbReference>
<feature type="domain" description="DUF218" evidence="2">
    <location>
        <begin position="77"/>
        <end position="243"/>
    </location>
</feature>
<keyword evidence="1" id="KW-1133">Transmembrane helix</keyword>
<keyword evidence="1" id="KW-0472">Membrane</keyword>
<dbReference type="EMBL" id="LR746496">
    <property type="protein sequence ID" value="CAA7603096.1"/>
    <property type="molecule type" value="Genomic_DNA"/>
</dbReference>
<feature type="transmembrane region" description="Helical" evidence="1">
    <location>
        <begin position="36"/>
        <end position="61"/>
    </location>
</feature>
<keyword evidence="5" id="KW-1185">Reference proteome</keyword>
<evidence type="ECO:0000313" key="4">
    <source>
        <dbReference type="EMBL" id="CEJ05666.1"/>
    </source>
</evidence>
<dbReference type="PANTHER" id="PTHR30336:SF4">
    <property type="entry name" value="ENVELOPE BIOGENESIS FACTOR ELYC"/>
    <property type="match status" value="1"/>
</dbReference>
<evidence type="ECO:0000313" key="3">
    <source>
        <dbReference type="EMBL" id="CAA7603096.1"/>
    </source>
</evidence>
<dbReference type="CDD" id="cd06259">
    <property type="entry name" value="YdcF-like"/>
    <property type="match status" value="1"/>
</dbReference>
<evidence type="ECO:0000256" key="1">
    <source>
        <dbReference type="SAM" id="Phobius"/>
    </source>
</evidence>
<dbReference type="GO" id="GO:0043164">
    <property type="term" value="P:Gram-negative-bacterium-type cell wall biogenesis"/>
    <property type="evidence" value="ECO:0007669"/>
    <property type="project" value="TreeGrafter"/>
</dbReference>
<dbReference type="Proteomes" id="UP000836597">
    <property type="component" value="Chromosome"/>
</dbReference>
<reference evidence="4" key="1">
    <citation type="submission" date="2014-11" db="EMBL/GenBank/DDBJ databases">
        <authorList>
            <person name="Hornung B.V."/>
        </authorList>
    </citation>
    <scope>NUCLEOTIDE SEQUENCE</scope>
    <source>
        <strain evidence="4">INE</strain>
    </source>
</reference>
<accession>A0A8S0XD39</accession>
<feature type="transmembrane region" description="Helical" evidence="1">
    <location>
        <begin position="12"/>
        <end position="30"/>
    </location>
</feature>
<dbReference type="AlphaFoldDB" id="A0A8S0XD39"/>
<reference evidence="3" key="2">
    <citation type="submission" date="2020-01" db="EMBL/GenBank/DDBJ databases">
        <authorList>
            <person name="Hornung B."/>
        </authorList>
    </citation>
    <scope>NUCLEOTIDE SEQUENCE</scope>
    <source>
        <strain evidence="3">PacBioINE</strain>
    </source>
</reference>